<dbReference type="EMBL" id="ADAS02000057">
    <property type="protein sequence ID" value="OAV92914.1"/>
    <property type="molecule type" value="Genomic_DNA"/>
</dbReference>
<evidence type="ECO:0000256" key="5">
    <source>
        <dbReference type="PROSITE-ProRule" id="PRU00221"/>
    </source>
</evidence>
<reference evidence="6" key="1">
    <citation type="submission" date="2009-11" db="EMBL/GenBank/DDBJ databases">
        <authorList>
            <consortium name="The Broad Institute Genome Sequencing Platform"/>
            <person name="Ward D."/>
            <person name="Feldgarden M."/>
            <person name="Earl A."/>
            <person name="Young S.K."/>
            <person name="Zeng Q."/>
            <person name="Koehrsen M."/>
            <person name="Alvarado L."/>
            <person name="Berlin A."/>
            <person name="Bochicchio J."/>
            <person name="Borenstein D."/>
            <person name="Chapman S.B."/>
            <person name="Chen Z."/>
            <person name="Engels R."/>
            <person name="Freedman E."/>
            <person name="Gellesch M."/>
            <person name="Goldberg J."/>
            <person name="Griggs A."/>
            <person name="Gujja S."/>
            <person name="Heilman E."/>
            <person name="Heiman D."/>
            <person name="Hepburn T."/>
            <person name="Howarth C."/>
            <person name="Jen D."/>
            <person name="Larson L."/>
            <person name="Lewis B."/>
            <person name="Mehta T."/>
            <person name="Park D."/>
            <person name="Pearson M."/>
            <person name="Roberts A."/>
            <person name="Saif S."/>
            <person name="Shea T."/>
            <person name="Shenoy N."/>
            <person name="Sisk P."/>
            <person name="Stolte C."/>
            <person name="Sykes S."/>
            <person name="Thomson T."/>
            <person name="Walk T."/>
            <person name="White J."/>
            <person name="Yandava C."/>
            <person name="Izard J."/>
            <person name="Baranova O.V."/>
            <person name="Blanton J.M."/>
            <person name="Tanner A.C."/>
            <person name="Dewhirst F.E."/>
            <person name="Haas B."/>
            <person name="Nusbaum C."/>
            <person name="Birren B."/>
        </authorList>
    </citation>
    <scope>NUCLEOTIDE SEQUENCE [LARGE SCALE GENOMIC DNA]</scope>
    <source>
        <strain evidence="6">1-1 BBBD Race 1</strain>
    </source>
</reference>
<name>A0A180GK51_PUCT1</name>
<proteinExistence type="inferred from homology"/>
<dbReference type="EnsemblFungi" id="PTTG_02720-t43_1">
    <property type="protein sequence ID" value="PTTG_02720-t43_1-p1"/>
    <property type="gene ID" value="PTTG_02720"/>
</dbReference>
<organism evidence="6">
    <name type="scientific">Puccinia triticina (isolate 1-1 / race 1 (BBBD))</name>
    <name type="common">Brown leaf rust fungus</name>
    <dbReference type="NCBI Taxonomy" id="630390"/>
    <lineage>
        <taxon>Eukaryota</taxon>
        <taxon>Fungi</taxon>
        <taxon>Dikarya</taxon>
        <taxon>Basidiomycota</taxon>
        <taxon>Pucciniomycotina</taxon>
        <taxon>Pucciniomycetes</taxon>
        <taxon>Pucciniales</taxon>
        <taxon>Pucciniaceae</taxon>
        <taxon>Puccinia</taxon>
    </lineage>
</organism>
<comment type="similarity">
    <text evidence="4">Belongs to the WD repeat PAAF1/RPN14 family.</text>
</comment>
<dbReference type="PANTHER" id="PTHR19857:SF19">
    <property type="entry name" value="26S PROTEASOME REGULATORY SUBUNIT RPN14"/>
    <property type="match status" value="1"/>
</dbReference>
<evidence type="ECO:0000256" key="2">
    <source>
        <dbReference type="ARBA" id="ARBA00022737"/>
    </source>
</evidence>
<dbReference type="Proteomes" id="UP000005240">
    <property type="component" value="Unassembled WGS sequence"/>
</dbReference>
<evidence type="ECO:0000256" key="4">
    <source>
        <dbReference type="ARBA" id="ARBA00038321"/>
    </source>
</evidence>
<dbReference type="Gene3D" id="2.130.10.10">
    <property type="entry name" value="YVTN repeat-like/Quinoprotein amine dehydrogenase"/>
    <property type="match status" value="2"/>
</dbReference>
<dbReference type="PANTHER" id="PTHR19857">
    <property type="entry name" value="MITOCHONDRIAL DIVISION PROTEIN 1-RELATED"/>
    <property type="match status" value="1"/>
</dbReference>
<evidence type="ECO:0000313" key="7">
    <source>
        <dbReference type="EnsemblFungi" id="PTTG_02720-t43_1-p1"/>
    </source>
</evidence>
<dbReference type="InterPro" id="IPR051179">
    <property type="entry name" value="WD_repeat_multifunction"/>
</dbReference>
<dbReference type="InterPro" id="IPR001680">
    <property type="entry name" value="WD40_rpt"/>
</dbReference>
<dbReference type="AlphaFoldDB" id="A0A180GK51"/>
<dbReference type="InterPro" id="IPR036322">
    <property type="entry name" value="WD40_repeat_dom_sf"/>
</dbReference>
<evidence type="ECO:0000313" key="6">
    <source>
        <dbReference type="EMBL" id="OAV92914.1"/>
    </source>
</evidence>
<dbReference type="InterPro" id="IPR015943">
    <property type="entry name" value="WD40/YVTN_repeat-like_dom_sf"/>
</dbReference>
<protein>
    <submittedName>
        <fullName evidence="7">WD_REPEATS_REGION domain-containing protein</fullName>
    </submittedName>
</protein>
<keyword evidence="3" id="KW-0647">Proteasome</keyword>
<gene>
    <name evidence="6" type="ORF">PTTG_02720</name>
</gene>
<evidence type="ECO:0000256" key="1">
    <source>
        <dbReference type="ARBA" id="ARBA00022574"/>
    </source>
</evidence>
<keyword evidence="1 5" id="KW-0853">WD repeat</keyword>
<sequence>MALLPVITIQHDFPEVIADIKNEVCLAEDIWISCYTLTSGATTRSVHGKVRVTADTDAKQSGRTLHDLPISLQGRDGVECEWAAHASYSQLAIIVTCDSLSIPPTLVSFPSQALSGVQPNGVECMDLAGDWVVTGGKNGKLRADRWRPRAEPSTPDIGHEHRIGKGHLSDLTSCQFFPSGKVILTTSIDMSARIFFLDEEINSEGQPTKQMMNARTLGPPHGRGLIGAGMLGKGKEIVTGCRDGKLRIWNVGSAKVEHEAEWPGAASDELLALVVGEKRVLDPMGESLPSAESQGRFFLLLGLASGALQCVDLPSLEPIPWEPSAPANADGPIEALAVSSSSDIIAYGTRTGTVCLASLHWRRASSCCSASSSETAEDESRPGLAVTPLATWKRTSAAISSLAFADDDQALLVATADGLPYLVSVAAQPRLLCELAGYDCEPLSSIRSSFLHNKIFAAGKDGHVFIWNRPPQSSSVSDP</sequence>
<evidence type="ECO:0000313" key="8">
    <source>
        <dbReference type="Proteomes" id="UP000005240"/>
    </source>
</evidence>
<keyword evidence="8" id="KW-1185">Reference proteome</keyword>
<reference evidence="7" key="4">
    <citation type="submission" date="2025-05" db="UniProtKB">
        <authorList>
            <consortium name="EnsemblFungi"/>
        </authorList>
    </citation>
    <scope>IDENTIFICATION</scope>
    <source>
        <strain evidence="7">isolate 1-1 / race 1 (BBBD)</strain>
    </source>
</reference>
<reference evidence="7 8" key="3">
    <citation type="journal article" date="2017" name="G3 (Bethesda)">
        <title>Comparative analysis highlights variable genome content of wheat rusts and divergence of the mating loci.</title>
        <authorList>
            <person name="Cuomo C.A."/>
            <person name="Bakkeren G."/>
            <person name="Khalil H.B."/>
            <person name="Panwar V."/>
            <person name="Joly D."/>
            <person name="Linning R."/>
            <person name="Sakthikumar S."/>
            <person name="Song X."/>
            <person name="Adiconis X."/>
            <person name="Fan L."/>
            <person name="Goldberg J.M."/>
            <person name="Levin J.Z."/>
            <person name="Young S."/>
            <person name="Zeng Q."/>
            <person name="Anikster Y."/>
            <person name="Bruce M."/>
            <person name="Wang M."/>
            <person name="Yin C."/>
            <person name="McCallum B."/>
            <person name="Szabo L.J."/>
            <person name="Hulbert S."/>
            <person name="Chen X."/>
            <person name="Fellers J.P."/>
        </authorList>
    </citation>
    <scope>NUCLEOTIDE SEQUENCE</scope>
    <source>
        <strain evidence="8">Isolate 1-1 / race 1 (BBBD)</strain>
        <strain evidence="7">isolate 1-1 / race 1 (BBBD)</strain>
    </source>
</reference>
<dbReference type="PROSITE" id="PS50082">
    <property type="entry name" value="WD_REPEATS_2"/>
    <property type="match status" value="1"/>
</dbReference>
<evidence type="ECO:0000256" key="3">
    <source>
        <dbReference type="ARBA" id="ARBA00022942"/>
    </source>
</evidence>
<reference evidence="6" key="2">
    <citation type="submission" date="2016-05" db="EMBL/GenBank/DDBJ databases">
        <title>Comparative analysis highlights variable genome content of wheat rusts and divergence of the mating loci.</title>
        <authorList>
            <person name="Cuomo C.A."/>
            <person name="Bakkeren G."/>
            <person name="Szabo L."/>
            <person name="Khalil H."/>
            <person name="Joly D."/>
            <person name="Goldberg J."/>
            <person name="Young S."/>
            <person name="Zeng Q."/>
            <person name="Fellers J."/>
        </authorList>
    </citation>
    <scope>NUCLEOTIDE SEQUENCE [LARGE SCALE GENOMIC DNA]</scope>
    <source>
        <strain evidence="6">1-1 BBBD Race 1</strain>
    </source>
</reference>
<dbReference type="SMART" id="SM00320">
    <property type="entry name" value="WD40"/>
    <property type="match status" value="5"/>
</dbReference>
<dbReference type="SUPFAM" id="SSF50978">
    <property type="entry name" value="WD40 repeat-like"/>
    <property type="match status" value="1"/>
</dbReference>
<dbReference type="Pfam" id="PF00400">
    <property type="entry name" value="WD40"/>
    <property type="match status" value="2"/>
</dbReference>
<dbReference type="GO" id="GO:0000502">
    <property type="term" value="C:proteasome complex"/>
    <property type="evidence" value="ECO:0007669"/>
    <property type="project" value="UniProtKB-KW"/>
</dbReference>
<accession>A0A180GK51</accession>
<keyword evidence="2" id="KW-0677">Repeat</keyword>
<dbReference type="VEuPathDB" id="FungiDB:PTTG_02720"/>
<feature type="repeat" description="WD" evidence="5">
    <location>
        <begin position="237"/>
        <end position="259"/>
    </location>
</feature>
<dbReference type="STRING" id="630390.A0A180GK51"/>
<dbReference type="OrthoDB" id="10257301at2759"/>